<dbReference type="EnsemblMetazoa" id="ASIC007481-RA">
    <property type="protein sequence ID" value="ASIC007481-PA"/>
    <property type="gene ID" value="ASIC007481"/>
</dbReference>
<gene>
    <name evidence="1" type="ORF">ZHAS_00007481</name>
</gene>
<evidence type="ECO:0000313" key="2">
    <source>
        <dbReference type="EnsemblMetazoa" id="ASIC007481-PA"/>
    </source>
</evidence>
<reference evidence="2" key="2">
    <citation type="submission" date="2020-05" db="UniProtKB">
        <authorList>
            <consortium name="EnsemblMetazoa"/>
        </authorList>
    </citation>
    <scope>IDENTIFICATION</scope>
</reference>
<dbReference type="EMBL" id="KE525001">
    <property type="protein sequence ID" value="KFB40023.1"/>
    <property type="molecule type" value="Genomic_DNA"/>
</dbReference>
<dbReference type="VEuPathDB" id="VectorBase:ASIC007481"/>
<organism evidence="1">
    <name type="scientific">Anopheles sinensis</name>
    <name type="common">Mosquito</name>
    <dbReference type="NCBI Taxonomy" id="74873"/>
    <lineage>
        <taxon>Eukaryota</taxon>
        <taxon>Metazoa</taxon>
        <taxon>Ecdysozoa</taxon>
        <taxon>Arthropoda</taxon>
        <taxon>Hexapoda</taxon>
        <taxon>Insecta</taxon>
        <taxon>Pterygota</taxon>
        <taxon>Neoptera</taxon>
        <taxon>Endopterygota</taxon>
        <taxon>Diptera</taxon>
        <taxon>Nematocera</taxon>
        <taxon>Culicoidea</taxon>
        <taxon>Culicidae</taxon>
        <taxon>Anophelinae</taxon>
        <taxon>Anopheles</taxon>
    </lineage>
</organism>
<dbReference type="AlphaFoldDB" id="A0A084VPX9"/>
<name>A0A084VPX9_ANOSI</name>
<evidence type="ECO:0000313" key="3">
    <source>
        <dbReference type="Proteomes" id="UP000030765"/>
    </source>
</evidence>
<reference evidence="1 3" key="1">
    <citation type="journal article" date="2014" name="BMC Genomics">
        <title>Genome sequence of Anopheles sinensis provides insight into genetics basis of mosquito competence for malaria parasites.</title>
        <authorList>
            <person name="Zhou D."/>
            <person name="Zhang D."/>
            <person name="Ding G."/>
            <person name="Shi L."/>
            <person name="Hou Q."/>
            <person name="Ye Y."/>
            <person name="Xu Y."/>
            <person name="Zhou H."/>
            <person name="Xiong C."/>
            <person name="Li S."/>
            <person name="Yu J."/>
            <person name="Hong S."/>
            <person name="Yu X."/>
            <person name="Zou P."/>
            <person name="Chen C."/>
            <person name="Chang X."/>
            <person name="Wang W."/>
            <person name="Lv Y."/>
            <person name="Sun Y."/>
            <person name="Ma L."/>
            <person name="Shen B."/>
            <person name="Zhu C."/>
        </authorList>
    </citation>
    <scope>NUCLEOTIDE SEQUENCE [LARGE SCALE GENOMIC DNA]</scope>
</reference>
<dbReference type="Proteomes" id="UP000030765">
    <property type="component" value="Unassembled WGS sequence"/>
</dbReference>
<dbReference type="EMBL" id="ATLV01015070">
    <property type="status" value="NOT_ANNOTATED_CDS"/>
    <property type="molecule type" value="Genomic_DNA"/>
</dbReference>
<proteinExistence type="predicted"/>
<evidence type="ECO:0000313" key="1">
    <source>
        <dbReference type="EMBL" id="KFB40023.1"/>
    </source>
</evidence>
<keyword evidence="3" id="KW-1185">Reference proteome</keyword>
<sequence length="153" mass="16646">MKLELNPGFGSLECSMASSRSHQHCCLRMHPLPRPPASPNHNRTSPSLSASKANVIVGSEDERDPFHTFTRALGPSVLGLLQDGNGDGSFSRFFLPPVPGEVWAHQHNKIVRVTGLWPTLTTDATFGGIRVWSAKSQLFGVCKRDESEPIGDA</sequence>
<protein>
    <submittedName>
        <fullName evidence="1 2">Uncharacterized protein</fullName>
    </submittedName>
</protein>
<accession>A0A084VPX9</accession>